<dbReference type="Gene3D" id="3.30.420.10">
    <property type="entry name" value="Ribonuclease H-like superfamily/Ribonuclease H"/>
    <property type="match status" value="1"/>
</dbReference>
<dbReference type="PANTHER" id="PTHR46564:SF1">
    <property type="entry name" value="TRANSPOSASE"/>
    <property type="match status" value="1"/>
</dbReference>
<dbReference type="PANTHER" id="PTHR46564">
    <property type="entry name" value="TRANSPOSASE"/>
    <property type="match status" value="1"/>
</dbReference>
<dbReference type="EMBL" id="KV426577">
    <property type="protein sequence ID" value="KZV79685.1"/>
    <property type="molecule type" value="Genomic_DNA"/>
</dbReference>
<dbReference type="GO" id="GO:0003676">
    <property type="term" value="F:nucleic acid binding"/>
    <property type="evidence" value="ECO:0007669"/>
    <property type="project" value="InterPro"/>
</dbReference>
<dbReference type="Proteomes" id="UP000077266">
    <property type="component" value="Unassembled WGS sequence"/>
</dbReference>
<keyword evidence="4" id="KW-1185">Reference proteome</keyword>
<sequence>MFVCIDESAVNERTARRERGYSEVNTRCVQRELLARGTTFSMLPALSLDGIIALDVFEGAVNRERLLSWIFHELGPELNPYPGKHSVVIMDNCRTHHGDDIRHIIEDIYRASCSSVLYPSDVHRSGQACVSPTVFARSQPD</sequence>
<evidence type="ECO:0000313" key="3">
    <source>
        <dbReference type="EMBL" id="KZV80125.1"/>
    </source>
</evidence>
<dbReference type="Pfam" id="PF13358">
    <property type="entry name" value="DDE_3"/>
    <property type="match status" value="1"/>
</dbReference>
<dbReference type="AlphaFoldDB" id="A0A165B9H1"/>
<organism evidence="3 4">
    <name type="scientific">Exidia glandulosa HHB12029</name>
    <dbReference type="NCBI Taxonomy" id="1314781"/>
    <lineage>
        <taxon>Eukaryota</taxon>
        <taxon>Fungi</taxon>
        <taxon>Dikarya</taxon>
        <taxon>Basidiomycota</taxon>
        <taxon>Agaricomycotina</taxon>
        <taxon>Agaricomycetes</taxon>
        <taxon>Auriculariales</taxon>
        <taxon>Exidiaceae</taxon>
        <taxon>Exidia</taxon>
    </lineage>
</organism>
<dbReference type="InterPro" id="IPR038717">
    <property type="entry name" value="Tc1-like_DDE_dom"/>
</dbReference>
<evidence type="ECO:0000313" key="2">
    <source>
        <dbReference type="EMBL" id="KZV79685.1"/>
    </source>
</evidence>
<evidence type="ECO:0000259" key="1">
    <source>
        <dbReference type="Pfam" id="PF13358"/>
    </source>
</evidence>
<accession>A0A165B9H1</accession>
<dbReference type="EMBL" id="KV426519">
    <property type="protein sequence ID" value="KZV80125.1"/>
    <property type="molecule type" value="Genomic_DNA"/>
</dbReference>
<proteinExistence type="predicted"/>
<evidence type="ECO:0000313" key="4">
    <source>
        <dbReference type="Proteomes" id="UP000077266"/>
    </source>
</evidence>
<reference evidence="3 4" key="1">
    <citation type="journal article" date="2016" name="Mol. Biol. Evol.">
        <title>Comparative Genomics of Early-Diverging Mushroom-Forming Fungi Provides Insights into the Origins of Lignocellulose Decay Capabilities.</title>
        <authorList>
            <person name="Nagy L.G."/>
            <person name="Riley R."/>
            <person name="Tritt A."/>
            <person name="Adam C."/>
            <person name="Daum C."/>
            <person name="Floudas D."/>
            <person name="Sun H."/>
            <person name="Yadav J.S."/>
            <person name="Pangilinan J."/>
            <person name="Larsson K.H."/>
            <person name="Matsuura K."/>
            <person name="Barry K."/>
            <person name="Labutti K."/>
            <person name="Kuo R."/>
            <person name="Ohm R.A."/>
            <person name="Bhattacharya S.S."/>
            <person name="Shirouzu T."/>
            <person name="Yoshinaga Y."/>
            <person name="Martin F.M."/>
            <person name="Grigoriev I.V."/>
            <person name="Hibbett D.S."/>
        </authorList>
    </citation>
    <scope>NUCLEOTIDE SEQUENCE [LARGE SCALE GENOMIC DNA]</scope>
    <source>
        <strain evidence="3 4">HHB12029</strain>
    </source>
</reference>
<dbReference type="OrthoDB" id="2142724at2759"/>
<name>A0A165B9H1_EXIGL</name>
<gene>
    <name evidence="3" type="ORF">EXIGLDRAFT_630792</name>
    <name evidence="2" type="ORF">EXIGLDRAFT_631516</name>
</gene>
<dbReference type="STRING" id="1314781.A0A165B9H1"/>
<feature type="domain" description="Tc1-like transposase DDE" evidence="1">
    <location>
        <begin position="2"/>
        <end position="107"/>
    </location>
</feature>
<dbReference type="InterPro" id="IPR036397">
    <property type="entry name" value="RNaseH_sf"/>
</dbReference>
<protein>
    <recommendedName>
        <fullName evidence="1">Tc1-like transposase DDE domain-containing protein</fullName>
    </recommendedName>
</protein>